<organism evidence="2 3">
    <name type="scientific">Candidatus Woesebacteria bacterium RIFCSPHIGHO2_01_FULL_40_22</name>
    <dbReference type="NCBI Taxonomy" id="1802499"/>
    <lineage>
        <taxon>Bacteria</taxon>
        <taxon>Candidatus Woeseibacteriota</taxon>
    </lineage>
</organism>
<keyword evidence="1" id="KW-0812">Transmembrane</keyword>
<evidence type="ECO:0000313" key="3">
    <source>
        <dbReference type="Proteomes" id="UP000179221"/>
    </source>
</evidence>
<evidence type="ECO:0000313" key="2">
    <source>
        <dbReference type="EMBL" id="OGM27462.1"/>
    </source>
</evidence>
<dbReference type="InterPro" id="IPR021320">
    <property type="entry name" value="DUF2905"/>
</dbReference>
<dbReference type="Proteomes" id="UP000179221">
    <property type="component" value="Unassembled WGS sequence"/>
</dbReference>
<feature type="transmembrane region" description="Helical" evidence="1">
    <location>
        <begin position="6"/>
        <end position="25"/>
    </location>
</feature>
<keyword evidence="1" id="KW-0472">Membrane</keyword>
<dbReference type="AlphaFoldDB" id="A0A1F7YJM0"/>
<sequence>MAQLGGIKLFFLLWAISAAIAYFQFSKPGNPMVLPGDIYIRKMSKVLYIPTGTSFYLAIVLFIIVKFLFKLF</sequence>
<name>A0A1F7YJM0_9BACT</name>
<evidence type="ECO:0000256" key="1">
    <source>
        <dbReference type="SAM" id="Phobius"/>
    </source>
</evidence>
<comment type="caution">
    <text evidence="2">The sequence shown here is derived from an EMBL/GenBank/DDBJ whole genome shotgun (WGS) entry which is preliminary data.</text>
</comment>
<evidence type="ECO:0008006" key="4">
    <source>
        <dbReference type="Google" id="ProtNLM"/>
    </source>
</evidence>
<protein>
    <recommendedName>
        <fullName evidence="4">DUF2905 domain-containing protein</fullName>
    </recommendedName>
</protein>
<reference evidence="2 3" key="1">
    <citation type="journal article" date="2016" name="Nat. Commun.">
        <title>Thousands of microbial genomes shed light on interconnected biogeochemical processes in an aquifer system.</title>
        <authorList>
            <person name="Anantharaman K."/>
            <person name="Brown C.T."/>
            <person name="Hug L.A."/>
            <person name="Sharon I."/>
            <person name="Castelle C.J."/>
            <person name="Probst A.J."/>
            <person name="Thomas B.C."/>
            <person name="Singh A."/>
            <person name="Wilkins M.J."/>
            <person name="Karaoz U."/>
            <person name="Brodie E.L."/>
            <person name="Williams K.H."/>
            <person name="Hubbard S.S."/>
            <person name="Banfield J.F."/>
        </authorList>
    </citation>
    <scope>NUCLEOTIDE SEQUENCE [LARGE SCALE GENOMIC DNA]</scope>
</reference>
<proteinExistence type="predicted"/>
<dbReference type="Pfam" id="PF11146">
    <property type="entry name" value="DUF2905"/>
    <property type="match status" value="1"/>
</dbReference>
<dbReference type="EMBL" id="MGGL01000004">
    <property type="protein sequence ID" value="OGM27462.1"/>
    <property type="molecule type" value="Genomic_DNA"/>
</dbReference>
<keyword evidence="1" id="KW-1133">Transmembrane helix</keyword>
<accession>A0A1F7YJM0</accession>
<gene>
    <name evidence="2" type="ORF">A2628_01570</name>
</gene>
<feature type="transmembrane region" description="Helical" evidence="1">
    <location>
        <begin position="46"/>
        <end position="69"/>
    </location>
</feature>